<evidence type="ECO:0000256" key="3">
    <source>
        <dbReference type="ARBA" id="ARBA00022833"/>
    </source>
</evidence>
<dbReference type="SUPFAM" id="SSF144232">
    <property type="entry name" value="HIT/MYND zinc finger-like"/>
    <property type="match status" value="1"/>
</dbReference>
<proteinExistence type="predicted"/>
<dbReference type="OrthoDB" id="265717at2759"/>
<evidence type="ECO:0000256" key="2">
    <source>
        <dbReference type="ARBA" id="ARBA00022771"/>
    </source>
</evidence>
<evidence type="ECO:0000259" key="5">
    <source>
        <dbReference type="PROSITE" id="PS50865"/>
    </source>
</evidence>
<keyword evidence="7" id="KW-1185">Reference proteome</keyword>
<accession>A0A8H6N604</accession>
<dbReference type="PROSITE" id="PS50865">
    <property type="entry name" value="ZF_MYND_2"/>
    <property type="match status" value="1"/>
</dbReference>
<dbReference type="Pfam" id="PF01753">
    <property type="entry name" value="zf-MYND"/>
    <property type="match status" value="1"/>
</dbReference>
<protein>
    <recommendedName>
        <fullName evidence="5">MYND-type domain-containing protein</fullName>
    </recommendedName>
</protein>
<comment type="caution">
    <text evidence="6">The sequence shown here is derived from an EMBL/GenBank/DDBJ whole genome shotgun (WGS) entry which is preliminary data.</text>
</comment>
<dbReference type="InterPro" id="IPR002893">
    <property type="entry name" value="Znf_MYND"/>
</dbReference>
<evidence type="ECO:0000256" key="1">
    <source>
        <dbReference type="ARBA" id="ARBA00022723"/>
    </source>
</evidence>
<evidence type="ECO:0000313" key="6">
    <source>
        <dbReference type="EMBL" id="KAF6820908.1"/>
    </source>
</evidence>
<feature type="domain" description="MYND-type" evidence="5">
    <location>
        <begin position="140"/>
        <end position="179"/>
    </location>
</feature>
<name>A0A8H6N604_9PEZI</name>
<keyword evidence="1" id="KW-0479">Metal-binding</keyword>
<sequence>MPRLANFGDYHFFPSFNDLVADPSSPYRYQRCMLAEIQDARDGAFGFVHLEVLDIQNTKFRLLIRTRGSLIQPNEFKVDHTIAVINPLIESDLQPYGFEEKLQVYVSDEANTRVFPKALRFVLDVNANVRLWHHQVQKLCHGCNNEVENRPMCAGCRYYYYCDKTCQTIGWREFGHKYD</sequence>
<gene>
    <name evidence="6" type="ORF">CMUS01_11482</name>
</gene>
<evidence type="ECO:0000313" key="7">
    <source>
        <dbReference type="Proteomes" id="UP000639643"/>
    </source>
</evidence>
<dbReference type="EMBL" id="WIGM01000585">
    <property type="protein sequence ID" value="KAF6820908.1"/>
    <property type="molecule type" value="Genomic_DNA"/>
</dbReference>
<keyword evidence="2 4" id="KW-0863">Zinc-finger</keyword>
<dbReference type="AlphaFoldDB" id="A0A8H6N604"/>
<dbReference type="Gene3D" id="6.10.140.2220">
    <property type="match status" value="1"/>
</dbReference>
<keyword evidence="3" id="KW-0862">Zinc</keyword>
<evidence type="ECO:0000256" key="4">
    <source>
        <dbReference type="PROSITE-ProRule" id="PRU00134"/>
    </source>
</evidence>
<dbReference type="GO" id="GO:0008270">
    <property type="term" value="F:zinc ion binding"/>
    <property type="evidence" value="ECO:0007669"/>
    <property type="project" value="UniProtKB-KW"/>
</dbReference>
<organism evidence="6 7">
    <name type="scientific">Colletotrichum musicola</name>
    <dbReference type="NCBI Taxonomy" id="2175873"/>
    <lineage>
        <taxon>Eukaryota</taxon>
        <taxon>Fungi</taxon>
        <taxon>Dikarya</taxon>
        <taxon>Ascomycota</taxon>
        <taxon>Pezizomycotina</taxon>
        <taxon>Sordariomycetes</taxon>
        <taxon>Hypocreomycetidae</taxon>
        <taxon>Glomerellales</taxon>
        <taxon>Glomerellaceae</taxon>
        <taxon>Colletotrichum</taxon>
        <taxon>Colletotrichum orchidearum species complex</taxon>
    </lineage>
</organism>
<dbReference type="Proteomes" id="UP000639643">
    <property type="component" value="Unassembled WGS sequence"/>
</dbReference>
<reference evidence="6" key="1">
    <citation type="journal article" date="2020" name="Phytopathology">
        <title>Genome Sequence Resources of Colletotrichum truncatum, C. plurivorum, C. musicola, and C. sojae: Four Species Pathogenic to Soybean (Glycine max).</title>
        <authorList>
            <person name="Rogerio F."/>
            <person name="Boufleur T.R."/>
            <person name="Ciampi-Guillardi M."/>
            <person name="Sukno S.A."/>
            <person name="Thon M.R."/>
            <person name="Massola Junior N.S."/>
            <person name="Baroncelli R."/>
        </authorList>
    </citation>
    <scope>NUCLEOTIDE SEQUENCE</scope>
    <source>
        <strain evidence="6">LFN0074</strain>
    </source>
</reference>